<sequence>MTTYGSTGAAVPQTEDIFYRSHDDLVLYVRKYGSDDAPARPLLCLAGLTRNGRDFHDLAVALSTHPTHPRAVYCLDYRGRGRSEWDKDWRNYSALIELQDIEAFLTLRGLSDVAVLGTSRGGIITMLLAITRPAAIGCAILNDIGPVIETAGLARIMGYTGKIPVPADWDEALRVVRDINKRQFTALDSAGWRSWTRQLFNEDAEGRPAPSYDPNIGKALSEIDISKPVPTMWEHFESLRSVPVMVIRGEHSDLLSAATVQEMQARHPRLTPVLIPNEGHAPLLKDRFSERLIADFLIDADSTWHAVPRPPLPEPQEIFSV</sequence>
<reference evidence="2 3" key="1">
    <citation type="submission" date="2020-12" db="EMBL/GenBank/DDBJ databases">
        <title>Revised draft genomes of Rhodomicrobium vannielii ATCC 17100 and Rhodomicrobium udaipurense JA643.</title>
        <authorList>
            <person name="Conners E.M."/>
            <person name="Davenport E.J."/>
            <person name="Bose A."/>
        </authorList>
    </citation>
    <scope>NUCLEOTIDE SEQUENCE [LARGE SCALE GENOMIC DNA]</scope>
    <source>
        <strain evidence="2 3">JA643</strain>
    </source>
</reference>
<protein>
    <submittedName>
        <fullName evidence="2">Alpha/beta hydrolase</fullName>
    </submittedName>
</protein>
<dbReference type="PANTHER" id="PTHR43194">
    <property type="entry name" value="HYDROLASE ALPHA/BETA FOLD FAMILY"/>
    <property type="match status" value="1"/>
</dbReference>
<dbReference type="AlphaFoldDB" id="A0A8I1KHX1"/>
<evidence type="ECO:0000313" key="3">
    <source>
        <dbReference type="Proteomes" id="UP000623250"/>
    </source>
</evidence>
<evidence type="ECO:0000259" key="1">
    <source>
        <dbReference type="Pfam" id="PF12697"/>
    </source>
</evidence>
<dbReference type="InterPro" id="IPR029058">
    <property type="entry name" value="AB_hydrolase_fold"/>
</dbReference>
<dbReference type="InterPro" id="IPR050228">
    <property type="entry name" value="Carboxylesterase_BioH"/>
</dbReference>
<evidence type="ECO:0000313" key="2">
    <source>
        <dbReference type="EMBL" id="MBJ7542022.1"/>
    </source>
</evidence>
<dbReference type="Pfam" id="PF12697">
    <property type="entry name" value="Abhydrolase_6"/>
    <property type="match status" value="1"/>
</dbReference>
<feature type="domain" description="AB hydrolase-1" evidence="1">
    <location>
        <begin position="42"/>
        <end position="284"/>
    </location>
</feature>
<name>A0A8I1KHX1_9HYPH</name>
<dbReference type="SUPFAM" id="SSF53474">
    <property type="entry name" value="alpha/beta-Hydrolases"/>
    <property type="match status" value="1"/>
</dbReference>
<keyword evidence="3" id="KW-1185">Reference proteome</keyword>
<dbReference type="PANTHER" id="PTHR43194:SF2">
    <property type="entry name" value="PEROXISOMAL MEMBRANE PROTEIN LPX1"/>
    <property type="match status" value="1"/>
</dbReference>
<keyword evidence="2" id="KW-0378">Hydrolase</keyword>
<dbReference type="EMBL" id="JAEMUK010000002">
    <property type="protein sequence ID" value="MBJ7542022.1"/>
    <property type="molecule type" value="Genomic_DNA"/>
</dbReference>
<organism evidence="2 3">
    <name type="scientific">Rhodomicrobium udaipurense</name>
    <dbReference type="NCBI Taxonomy" id="1202716"/>
    <lineage>
        <taxon>Bacteria</taxon>
        <taxon>Pseudomonadati</taxon>
        <taxon>Pseudomonadota</taxon>
        <taxon>Alphaproteobacteria</taxon>
        <taxon>Hyphomicrobiales</taxon>
        <taxon>Hyphomicrobiaceae</taxon>
        <taxon>Rhodomicrobium</taxon>
    </lineage>
</organism>
<dbReference type="Gene3D" id="3.40.50.1820">
    <property type="entry name" value="alpha/beta hydrolase"/>
    <property type="match status" value="1"/>
</dbReference>
<accession>A0A8I1KHX1</accession>
<dbReference type="RefSeq" id="WP_052037301.1">
    <property type="nucleotide sequence ID" value="NZ_JAEMUK010000002.1"/>
</dbReference>
<comment type="caution">
    <text evidence="2">The sequence shown here is derived from an EMBL/GenBank/DDBJ whole genome shotgun (WGS) entry which is preliminary data.</text>
</comment>
<gene>
    <name evidence="2" type="ORF">JDN41_00430</name>
</gene>
<dbReference type="InterPro" id="IPR000073">
    <property type="entry name" value="AB_hydrolase_1"/>
</dbReference>
<dbReference type="Proteomes" id="UP000623250">
    <property type="component" value="Unassembled WGS sequence"/>
</dbReference>
<dbReference type="GO" id="GO:0016787">
    <property type="term" value="F:hydrolase activity"/>
    <property type="evidence" value="ECO:0007669"/>
    <property type="project" value="UniProtKB-KW"/>
</dbReference>
<proteinExistence type="predicted"/>